<dbReference type="EMBL" id="CAJOBO010002151">
    <property type="protein sequence ID" value="CAF4434531.1"/>
    <property type="molecule type" value="Genomic_DNA"/>
</dbReference>
<organism evidence="3 5">
    <name type="scientific">Rotaria socialis</name>
    <dbReference type="NCBI Taxonomy" id="392032"/>
    <lineage>
        <taxon>Eukaryota</taxon>
        <taxon>Metazoa</taxon>
        <taxon>Spiralia</taxon>
        <taxon>Gnathifera</taxon>
        <taxon>Rotifera</taxon>
        <taxon>Eurotatoria</taxon>
        <taxon>Bdelloidea</taxon>
        <taxon>Philodinida</taxon>
        <taxon>Philodinidae</taxon>
        <taxon>Rotaria</taxon>
    </lineage>
</organism>
<dbReference type="InterPro" id="IPR056884">
    <property type="entry name" value="NPHP3-like_N"/>
</dbReference>
<evidence type="ECO:0000259" key="2">
    <source>
        <dbReference type="Pfam" id="PF24883"/>
    </source>
</evidence>
<reference evidence="3" key="1">
    <citation type="submission" date="2021-02" db="EMBL/GenBank/DDBJ databases">
        <authorList>
            <person name="Nowell W R."/>
        </authorList>
    </citation>
    <scope>NUCLEOTIDE SEQUENCE</scope>
</reference>
<evidence type="ECO:0000256" key="1">
    <source>
        <dbReference type="ARBA" id="ARBA00022737"/>
    </source>
</evidence>
<evidence type="ECO:0000313" key="4">
    <source>
        <dbReference type="EMBL" id="CAF4434531.1"/>
    </source>
</evidence>
<evidence type="ECO:0000313" key="3">
    <source>
        <dbReference type="EMBL" id="CAF3342343.1"/>
    </source>
</evidence>
<evidence type="ECO:0000313" key="5">
    <source>
        <dbReference type="Proteomes" id="UP000663833"/>
    </source>
</evidence>
<protein>
    <recommendedName>
        <fullName evidence="2">Nephrocystin 3-like N-terminal domain-containing protein</fullName>
    </recommendedName>
</protein>
<comment type="caution">
    <text evidence="3">The sequence shown here is derived from an EMBL/GenBank/DDBJ whole genome shotgun (WGS) entry which is preliminary data.</text>
</comment>
<dbReference type="Proteomes" id="UP000663851">
    <property type="component" value="Unassembled WGS sequence"/>
</dbReference>
<name>A0A817V6A5_9BILA</name>
<dbReference type="Pfam" id="PF24883">
    <property type="entry name" value="NPHP3_N"/>
    <property type="match status" value="1"/>
</dbReference>
<keyword evidence="1" id="KW-0677">Repeat</keyword>
<dbReference type="Proteomes" id="UP000663833">
    <property type="component" value="Unassembled WGS sequence"/>
</dbReference>
<dbReference type="Pfam" id="PF13289">
    <property type="entry name" value="SIR2_2"/>
    <property type="match status" value="1"/>
</dbReference>
<feature type="domain" description="Nephrocystin 3-like N-terminal" evidence="2">
    <location>
        <begin position="445"/>
        <end position="585"/>
    </location>
</feature>
<proteinExistence type="predicted"/>
<sequence>MADEIQKIKQAIALNQAIIFIGAGVSVYTTNSEQEVSCWKGLLKHGLQRCYQSGWISDEDFNDFNDKSKSNTAEVDDYLFAAHLIKNSFKMQSERKKNDMFRIWLRETVGKLLAKRPELIEAIGELGCPILTTNYDSLIEDTLNRKTLTWSKYHTDGIDDSLERLQNYILHVHGHFEESDSIIFTSDDYNRIRQYYFEQSKLRGLLETKTLIFFGFGSGLSDPNFSTLLKWIVELTDGTPLTIYKFILSSENKTFNQISNVAFPETIHEVQYGNTLEDLLPFIRGLKSFTPIIRESLSFTIQKESVRKKYLNYLIHEYGHVSIFGHSNANISLPLESVYVELKFDPTHPSIRAMKMLETNEEFKRKLLSPSFFNDHQRRQLNQAIIEKNAYKSDTICRDFMIDQWLNVLLSNRDIFTEHEAATINTKVKKLKRSILETNSFKETKQFQIQQVYSEFKHFLILGHPGSGKTTLSKWLVMNMAKQCLGDNNMLFENKDFIKSKIPILIPIWKYIDQIKENRNEQKKPLLQFIYENPTFNSIFFTDEEHKLLSCLMKESLVQGNVLIVFEGLDEVPAHVDRTDLMKEINTLLERGIDYDVTFNRLTHSTYEQKEINNTKDPNTGNRFIITSRIEGNYFDEINFYIPRLTIENMSNDALKLFCSSYMKCINDIADQTGRVTKKYNHNQLYNDITKNKDIFHLAINPQLASVIAAVYNQYEDKLPEKRIDLYEKAVEKMIGRLVSPCVDSSTNYLNQELGLNATLLWSILQAIAEYLHSKVEGLSEQMLKEIVRKSLIDYQSLSLNSFKIDSDALLVKLVDIFKYQAGLLNEFGHNSFRFIHRTFQEYLAGKSIIYSYGTERSENEIYQNINSKIGIPNWRVPLSMTFGILSKSAQHGALFKNIITKLLHDEQVSSNRESSTLLVPFVLIDSLNDMYFSSNDTEYELIRILADMLLLDYRNLSGFSRLKQHQELIHSYIMKLKTKHETIMTAWFMEKINHEESVAACANIIYRLKWYNKKFHETFLKNLHNDSLVWSWPIDSVLRFYSNEIKDKSVLLQLKFKIELNRNPQMIEYILKNNTWLCLITALYGGYKNYNTQATISEYYEIAQFLGLSDCQRVPFNFYYQEIWGRDDPSYRMAVHLDTVVSKKRWTEKPIFDKNDIYKESFLTNKIVELIVQEKSPIDLIEELHYQIISHELNANDKTEAFIVLVVLGDFDFLTDTIKNENEIFMKYFQNRIEQLIDILKDPIARWSSHVAKYLQEVYNIMKVNQTTCHLSFLNYCTLHLSLIADSGGLPVDTKALAKSIDNAEDQYSLYAEYFVFPLTGGIDSTECQIPLLLEQSISISKPDQIMKSLLKISNAVQIYRPIRAYSWPLDKFIFQSNNNDDMPIAFFNCLENIHINAAELIDTVSGIFCKDECFNRNSELIPLVVLLNFGIMSNNLDRFKIYKNLLPELVGQSDTRDFLCEKIQLMCDPYYKSRALYQLAEFYDEKSFELLNQSFLLAKKIQEPSLKFQVLEKIFTVVHYKEIEQKLFIQKIVDELFLTCNNISDVYNRTIASIRLSFYGSGEVRKRYLTTAVETLKTMNENEDKIKLIIQLKPLVSIYDDLQIKFNEIIINLNNKMNYYFVNSYYGRILFTEQFHVQSSHSSVDANLNLEDENAKKEVEGIPNYAELQSLFLLFAQLKDTKLIMNKTDSIDQLWANLFRDTDNQSNIEKILNIGLRDEIFLTPHVAIIIDELIEKGKEDMISILFPYIIKPSNEVLPIVQRWFTQNTNNKIKHLAAILLSEAKHIFESSVDIIVGLLTTDNDQMRYRAQRIFQHPDRDVREPNKRISVIGEKTLLKILESLRMNEHLPRIRAYVNSFFYDLLWDDPRVFRNLYENINRLDDNNATYSRRMKSFNTIYFIDAHTWNAIMKTLELPVHPFYLKGLLYSVMKLAQNNKITPEEWMQFARILSMTDTNQFKERLYFVRTDIERIEFIIDNISMLTNYHDETYFEMLESKLINEYCVKDEQLSLSTYNGIKQIGRCNLYGSADINEMILNRINNISLNLALMESLIKWLFKNLKSYKNLDDTWFSMMMCDCLLSLVSACVQKEDYLYRKITNSPNFNKVQMITVLEKILNTHPCYTARGNAFILLLAMDESNHKVIINAMNALLDENEVKKYYAIGILLIHLSPNEFIDDLVESLKNESAIKAYEILNIFTEFALNEKLDSNSKSKIINYLANEIGQLKSKKPVNYYYTDIKIPFTTTLENELYKAWIKIQGLSGKTQY</sequence>
<dbReference type="Gene3D" id="3.40.50.300">
    <property type="entry name" value="P-loop containing nucleotide triphosphate hydrolases"/>
    <property type="match status" value="1"/>
</dbReference>
<dbReference type="EMBL" id="CAJNYD010001517">
    <property type="protein sequence ID" value="CAF3342343.1"/>
    <property type="molecule type" value="Genomic_DNA"/>
</dbReference>
<dbReference type="SUPFAM" id="SSF52540">
    <property type="entry name" value="P-loop containing nucleoside triphosphate hydrolases"/>
    <property type="match status" value="1"/>
</dbReference>
<accession>A0A817V6A5</accession>
<dbReference type="InterPro" id="IPR027417">
    <property type="entry name" value="P-loop_NTPase"/>
</dbReference>
<gene>
    <name evidence="4" type="ORF">HFQ381_LOCUS22616</name>
    <name evidence="3" type="ORF">LUA448_LOCUS12261</name>
</gene>